<dbReference type="Proteomes" id="UP000186953">
    <property type="component" value="Unassembled WGS sequence"/>
</dbReference>
<evidence type="ECO:0000256" key="7">
    <source>
        <dbReference type="ARBA" id="ARBA00023237"/>
    </source>
</evidence>
<gene>
    <name evidence="13" type="ORF">SAMN05421797_10142</name>
</gene>
<evidence type="ECO:0000256" key="6">
    <source>
        <dbReference type="ARBA" id="ARBA00023136"/>
    </source>
</evidence>
<dbReference type="InterPro" id="IPR008969">
    <property type="entry name" value="CarboxyPept-like_regulatory"/>
</dbReference>
<proteinExistence type="inferred from homology"/>
<evidence type="ECO:0000256" key="4">
    <source>
        <dbReference type="ARBA" id="ARBA00022692"/>
    </source>
</evidence>
<dbReference type="SUPFAM" id="SSF56935">
    <property type="entry name" value="Porins"/>
    <property type="match status" value="1"/>
</dbReference>
<comment type="subcellular location">
    <subcellularLocation>
        <location evidence="1 8">Cell outer membrane</location>
        <topology evidence="1 8">Multi-pass membrane protein</topology>
    </subcellularLocation>
</comment>
<feature type="domain" description="TonB-dependent receptor plug" evidence="12">
    <location>
        <begin position="113"/>
        <end position="239"/>
    </location>
</feature>
<dbReference type="STRING" id="228959.SAMN05421797_10142"/>
<dbReference type="Gene3D" id="2.60.40.1120">
    <property type="entry name" value="Carboxypeptidase-like, regulatory domain"/>
    <property type="match status" value="1"/>
</dbReference>
<organism evidence="13 14">
    <name type="scientific">Maribacter ulvicola</name>
    <dbReference type="NCBI Taxonomy" id="228959"/>
    <lineage>
        <taxon>Bacteria</taxon>
        <taxon>Pseudomonadati</taxon>
        <taxon>Bacteroidota</taxon>
        <taxon>Flavobacteriia</taxon>
        <taxon>Flavobacteriales</taxon>
        <taxon>Flavobacteriaceae</taxon>
        <taxon>Maribacter</taxon>
    </lineage>
</organism>
<dbReference type="GO" id="GO:0009279">
    <property type="term" value="C:cell outer membrane"/>
    <property type="evidence" value="ECO:0007669"/>
    <property type="project" value="UniProtKB-SubCell"/>
</dbReference>
<dbReference type="AlphaFoldDB" id="A0A1N6NLC0"/>
<comment type="similarity">
    <text evidence="8 9">Belongs to the TonB-dependent receptor family.</text>
</comment>
<dbReference type="InterPro" id="IPR036942">
    <property type="entry name" value="Beta-barrel_TonB_sf"/>
</dbReference>
<feature type="domain" description="TonB-dependent receptor-like beta-barrel" evidence="11">
    <location>
        <begin position="475"/>
        <end position="993"/>
    </location>
</feature>
<keyword evidence="6 8" id="KW-0472">Membrane</keyword>
<dbReference type="FunFam" id="2.170.130.10:FF:000008">
    <property type="entry name" value="SusC/RagA family TonB-linked outer membrane protein"/>
    <property type="match status" value="1"/>
</dbReference>
<dbReference type="InterPro" id="IPR000531">
    <property type="entry name" value="Beta-barrel_TonB"/>
</dbReference>
<name>A0A1N6NLC0_9FLAO</name>
<dbReference type="InterPro" id="IPR012910">
    <property type="entry name" value="Plug_dom"/>
</dbReference>
<dbReference type="InterPro" id="IPR023997">
    <property type="entry name" value="TonB-dep_OMP_SusC/RagA_CS"/>
</dbReference>
<evidence type="ECO:0000256" key="9">
    <source>
        <dbReference type="RuleBase" id="RU003357"/>
    </source>
</evidence>
<reference evidence="14" key="1">
    <citation type="submission" date="2017-01" db="EMBL/GenBank/DDBJ databases">
        <authorList>
            <person name="Varghese N."/>
            <person name="Submissions S."/>
        </authorList>
    </citation>
    <scope>NUCLEOTIDE SEQUENCE [LARGE SCALE GENOMIC DNA]</scope>
    <source>
        <strain evidence="14">DSM 15366</strain>
    </source>
</reference>
<dbReference type="Pfam" id="PF13715">
    <property type="entry name" value="CarbopepD_reg_2"/>
    <property type="match status" value="1"/>
</dbReference>
<keyword evidence="2 8" id="KW-0813">Transport</keyword>
<protein>
    <submittedName>
        <fullName evidence="13">Iron complex outermembrane recepter protein</fullName>
    </submittedName>
</protein>
<dbReference type="EMBL" id="FTMA01000001">
    <property type="protein sequence ID" value="SIP92812.1"/>
    <property type="molecule type" value="Genomic_DNA"/>
</dbReference>
<dbReference type="NCBIfam" id="TIGR04056">
    <property type="entry name" value="OMP_RagA_SusC"/>
    <property type="match status" value="1"/>
</dbReference>
<sequence>MKITFLKSLFVLGAFLCFGAIQAQEVSGTVSDASGPLPGASVLEKGTTNGTQTDFDGNYILSTEEGAVLIVSYIGYKTQEVAVNGRTSINFTLEEDAQALEEVVIIGYGTTTIKDATGSVSAVTSEEFNSGVISSPEQLIQGKTAGVNIAQTSGEPGAGVNIRIRGSSSVRSNNTPLFVVDGVPLGGESSSAGGANVGFGSTATKNPLNFLNPSDIESMSILKDASATAIYGSRGANGVVIITTKSGKGSQGGTFDFSSTLSISSPADEYDLLNREQYLSAVAQYGNDPATADFGNDTDWQDFITRTTASQNQNLSYSNNYGSGNVRATFGYGKQFGIIEKSELERITGRLNWNQRFLDDKLLLGLQTTISRVNDASPPIGGQAGSRGDILGAAYFANPTWPTSSEFNLSGNINPANMLAFTQNESHTDRVLLNGSAEYKFTSEFSGKVNLGYDKSDAANTAVVSSNADNLGRGAQGNGVGAYYTLETVNKLFETTVNYKKDFDTWNIDALVGYSYQEFNRSGRNVDAYGFSTTDLNAMGLAMENSVNAIESNISGSYQQYGYDSSSNNLTINRILPASNTETVARPDGTSVRTLVANKYDFTDELQSYFGRVQLSFQNKYLFTGTLRADGSSRFGPENQYGYFPSGAFAWKIAEEDFIGDAFSTLKLRLGAGITGNQEGLGHAQFLRRTRFGDPSISDGGDLNLAGTTPVATANPLLKWEETVDYNLGIDFGFNADRLSGSVDVYRKATNDLLIRTAAPSPSTDPFFFRNLSDGTVINQGIEFAINYDWIQTEDVTFSSSFNIAYNSNEVKDFAGFIDTGQIRGQGLSNAFAQRLSGGQSLFSYYMAVYTGLDADGQPTYEDVDGNGSVDTSLDKKFVGEDALPDITSGLSLNLSVKNWDLSTFLSGQFGFSVYNNTANAYFTSGAITGSRNVTTDVITSGEAVGTGAAVSTRYLEKGDFVRLQNASVGYNVPLSGEGVLNSLRFSLTGQNLFLITGYSGLDPEVSTNTGDLGSGIPSAGIDYGAFPRARTFTLGINASF</sequence>
<keyword evidence="5 9" id="KW-0798">TonB box</keyword>
<evidence type="ECO:0000313" key="13">
    <source>
        <dbReference type="EMBL" id="SIP92812.1"/>
    </source>
</evidence>
<feature type="signal peptide" evidence="10">
    <location>
        <begin position="1"/>
        <end position="23"/>
    </location>
</feature>
<keyword evidence="7 8" id="KW-0998">Cell outer membrane</keyword>
<dbReference type="NCBIfam" id="TIGR04057">
    <property type="entry name" value="SusC_RagA_signa"/>
    <property type="match status" value="1"/>
</dbReference>
<dbReference type="InterPro" id="IPR039426">
    <property type="entry name" value="TonB-dep_rcpt-like"/>
</dbReference>
<dbReference type="Pfam" id="PF07715">
    <property type="entry name" value="Plug"/>
    <property type="match status" value="1"/>
</dbReference>
<keyword evidence="10" id="KW-0732">Signal</keyword>
<keyword evidence="14" id="KW-1185">Reference proteome</keyword>
<dbReference type="Gene3D" id="2.170.130.10">
    <property type="entry name" value="TonB-dependent receptor, plug domain"/>
    <property type="match status" value="1"/>
</dbReference>
<evidence type="ECO:0000256" key="2">
    <source>
        <dbReference type="ARBA" id="ARBA00022448"/>
    </source>
</evidence>
<keyword evidence="4 8" id="KW-0812">Transmembrane</keyword>
<evidence type="ECO:0000259" key="12">
    <source>
        <dbReference type="Pfam" id="PF07715"/>
    </source>
</evidence>
<dbReference type="RefSeq" id="WP_076546320.1">
    <property type="nucleotide sequence ID" value="NZ_FTMA01000001.1"/>
</dbReference>
<evidence type="ECO:0000256" key="1">
    <source>
        <dbReference type="ARBA" id="ARBA00004571"/>
    </source>
</evidence>
<dbReference type="OrthoDB" id="9768177at2"/>
<dbReference type="PROSITE" id="PS52016">
    <property type="entry name" value="TONB_DEPENDENT_REC_3"/>
    <property type="match status" value="1"/>
</dbReference>
<evidence type="ECO:0000313" key="14">
    <source>
        <dbReference type="Proteomes" id="UP000186953"/>
    </source>
</evidence>
<dbReference type="InterPro" id="IPR037066">
    <property type="entry name" value="Plug_dom_sf"/>
</dbReference>
<evidence type="ECO:0000256" key="5">
    <source>
        <dbReference type="ARBA" id="ARBA00023077"/>
    </source>
</evidence>
<evidence type="ECO:0000256" key="3">
    <source>
        <dbReference type="ARBA" id="ARBA00022452"/>
    </source>
</evidence>
<evidence type="ECO:0000256" key="8">
    <source>
        <dbReference type="PROSITE-ProRule" id="PRU01360"/>
    </source>
</evidence>
<feature type="chain" id="PRO_5013111298" evidence="10">
    <location>
        <begin position="24"/>
        <end position="1041"/>
    </location>
</feature>
<accession>A0A1N6NLC0</accession>
<keyword evidence="3 8" id="KW-1134">Transmembrane beta strand</keyword>
<evidence type="ECO:0000259" key="11">
    <source>
        <dbReference type="Pfam" id="PF00593"/>
    </source>
</evidence>
<dbReference type="Pfam" id="PF00593">
    <property type="entry name" value="TonB_dep_Rec_b-barrel"/>
    <property type="match status" value="1"/>
</dbReference>
<dbReference type="SUPFAM" id="SSF49464">
    <property type="entry name" value="Carboxypeptidase regulatory domain-like"/>
    <property type="match status" value="1"/>
</dbReference>
<evidence type="ECO:0000256" key="10">
    <source>
        <dbReference type="SAM" id="SignalP"/>
    </source>
</evidence>
<dbReference type="InterPro" id="IPR023996">
    <property type="entry name" value="TonB-dep_OMP_SusC/RagA"/>
</dbReference>
<dbReference type="Gene3D" id="2.40.170.20">
    <property type="entry name" value="TonB-dependent receptor, beta-barrel domain"/>
    <property type="match status" value="1"/>
</dbReference>